<sequence length="400" mass="44849">EKTQLETDKNKLNTDLIALATEFDREKTRADNLQTQITNHQCEAGGCLHTDYGEIQAERTDLTNFIRNKIGVDPTNNANVLVNQLLPDRTKLTDIPDGNYLAKLLYHNNLIHQITNDTTGLPDLIKEVAENEGIDAHGLKFGYKVDTVKLQNHRNNVMRLDDIANLNKTDLDTANQTITNAETYLNLRGKKLVDIMTPTHDNYLELPISLTDDTRAAGLDIFDRNPANGNISGLNLDKIEDYAKSLQRLGLTDFQNATITQKLGTNKLSDIPTGKTLTDLLTATPIAPCAVPCHNATHNDYNTRQTESEEYRRIRTKLNNKTSDSELTNLLNAVPTCSHTDYDTIKQALAAEQAKTKKQKETCDLEKKAAQEQKEKEIINKIITDLSLATERERENVLEA</sequence>
<gene>
    <name evidence="1" type="ORF">AGERDE_LOCUS12878</name>
</gene>
<feature type="non-terminal residue" evidence="1">
    <location>
        <position position="400"/>
    </location>
</feature>
<feature type="non-terminal residue" evidence="1">
    <location>
        <position position="1"/>
    </location>
</feature>
<organism evidence="1 2">
    <name type="scientific">Ambispora gerdemannii</name>
    <dbReference type="NCBI Taxonomy" id="144530"/>
    <lineage>
        <taxon>Eukaryota</taxon>
        <taxon>Fungi</taxon>
        <taxon>Fungi incertae sedis</taxon>
        <taxon>Mucoromycota</taxon>
        <taxon>Glomeromycotina</taxon>
        <taxon>Glomeromycetes</taxon>
        <taxon>Archaeosporales</taxon>
        <taxon>Ambisporaceae</taxon>
        <taxon>Ambispora</taxon>
    </lineage>
</organism>
<dbReference type="Proteomes" id="UP000789831">
    <property type="component" value="Unassembled WGS sequence"/>
</dbReference>
<dbReference type="EMBL" id="CAJVPL010012068">
    <property type="protein sequence ID" value="CAG8685960.1"/>
    <property type="molecule type" value="Genomic_DNA"/>
</dbReference>
<dbReference type="OrthoDB" id="10639429at2759"/>
<protein>
    <submittedName>
        <fullName evidence="1">9917_t:CDS:1</fullName>
    </submittedName>
</protein>
<proteinExistence type="predicted"/>
<accession>A0A9N9HLB8</accession>
<keyword evidence="2" id="KW-1185">Reference proteome</keyword>
<comment type="caution">
    <text evidence="1">The sequence shown here is derived from an EMBL/GenBank/DDBJ whole genome shotgun (WGS) entry which is preliminary data.</text>
</comment>
<evidence type="ECO:0000313" key="2">
    <source>
        <dbReference type="Proteomes" id="UP000789831"/>
    </source>
</evidence>
<reference evidence="1" key="1">
    <citation type="submission" date="2021-06" db="EMBL/GenBank/DDBJ databases">
        <authorList>
            <person name="Kallberg Y."/>
            <person name="Tangrot J."/>
            <person name="Rosling A."/>
        </authorList>
    </citation>
    <scope>NUCLEOTIDE SEQUENCE</scope>
    <source>
        <strain evidence="1">MT106</strain>
    </source>
</reference>
<name>A0A9N9HLB8_9GLOM</name>
<evidence type="ECO:0000313" key="1">
    <source>
        <dbReference type="EMBL" id="CAG8685960.1"/>
    </source>
</evidence>
<dbReference type="AlphaFoldDB" id="A0A9N9HLB8"/>